<reference evidence="1" key="1">
    <citation type="submission" date="2014-05" db="EMBL/GenBank/DDBJ databases">
        <authorList>
            <person name="Chronopoulou M."/>
        </authorList>
    </citation>
    <scope>NUCLEOTIDE SEQUENCE</scope>
    <source>
        <tissue evidence="1">Whole organism</tissue>
    </source>
</reference>
<name>A0A0K2TCQ8_LEPSM</name>
<dbReference type="AlphaFoldDB" id="A0A0K2TCQ8"/>
<evidence type="ECO:0000313" key="1">
    <source>
        <dbReference type="EMBL" id="CDW23337.1"/>
    </source>
</evidence>
<sequence length="57" mass="6736">MKLTQEYNLSFSAKSKTDLSFSPGRQVSEIFEIILIRDYYSSETFFIIKTITKLKYD</sequence>
<organism evidence="1">
    <name type="scientific">Lepeophtheirus salmonis</name>
    <name type="common">Salmon louse</name>
    <name type="synonym">Caligus salmonis</name>
    <dbReference type="NCBI Taxonomy" id="72036"/>
    <lineage>
        <taxon>Eukaryota</taxon>
        <taxon>Metazoa</taxon>
        <taxon>Ecdysozoa</taxon>
        <taxon>Arthropoda</taxon>
        <taxon>Crustacea</taxon>
        <taxon>Multicrustacea</taxon>
        <taxon>Hexanauplia</taxon>
        <taxon>Copepoda</taxon>
        <taxon>Siphonostomatoida</taxon>
        <taxon>Caligidae</taxon>
        <taxon>Lepeophtheirus</taxon>
    </lineage>
</organism>
<dbReference type="EMBL" id="HACA01005976">
    <property type="protein sequence ID" value="CDW23337.1"/>
    <property type="molecule type" value="Transcribed_RNA"/>
</dbReference>
<proteinExistence type="predicted"/>
<accession>A0A0K2TCQ8</accession>
<protein>
    <submittedName>
        <fullName evidence="1">Uncharacterized protein</fullName>
    </submittedName>
</protein>